<name>C3KN15_SINFN</name>
<evidence type="ECO:0000259" key="3">
    <source>
        <dbReference type="PROSITE" id="PS51464"/>
    </source>
</evidence>
<proteinExistence type="predicted"/>
<dbReference type="GO" id="GO:0097367">
    <property type="term" value="F:carbohydrate derivative binding"/>
    <property type="evidence" value="ECO:0007669"/>
    <property type="project" value="InterPro"/>
</dbReference>
<dbReference type="PATRIC" id="fig|394.7.peg.570"/>
<dbReference type="CDD" id="cd05008">
    <property type="entry name" value="SIS_GlmS_GlmD_1"/>
    <property type="match status" value="1"/>
</dbReference>
<reference evidence="5" key="1">
    <citation type="journal article" date="2004" name="J. Bacteriol.">
        <title>An evolutionary hot spot: the pNGR234b replicon of Rhizobium sp. strain NGR234.</title>
        <authorList>
            <person name="Streit W.R."/>
            <person name="Schmitz R.A."/>
            <person name="Perret X."/>
            <person name="Staehelin C."/>
            <person name="Deakin W.J."/>
            <person name="Raasch C."/>
            <person name="Liesegang H."/>
            <person name="Broughton W.J."/>
        </authorList>
    </citation>
    <scope>NUCLEOTIDE SEQUENCE [LARGE SCALE GENOMIC DNA]</scope>
    <source>
        <strain evidence="5">NBRC 101917 / NGR234</strain>
    </source>
</reference>
<dbReference type="GO" id="GO:0008483">
    <property type="term" value="F:transaminase activity"/>
    <property type="evidence" value="ECO:0007669"/>
    <property type="project" value="UniProtKB-KW"/>
</dbReference>
<dbReference type="CDD" id="cd05009">
    <property type="entry name" value="SIS_GlmS_GlmD_2"/>
    <property type="match status" value="1"/>
</dbReference>
<dbReference type="Gene3D" id="3.40.50.10490">
    <property type="entry name" value="Glucose-6-phosphate isomerase like protein, domain 1"/>
    <property type="match status" value="2"/>
</dbReference>
<gene>
    <name evidence="4" type="primary">glmS1</name>
    <name evidence="4" type="ordered locus">NGR_b01210</name>
</gene>
<evidence type="ECO:0000256" key="2">
    <source>
        <dbReference type="ARBA" id="ARBA00022737"/>
    </source>
</evidence>
<keyword evidence="2" id="KW-0677">Repeat</keyword>
<dbReference type="PROSITE" id="PS51464">
    <property type="entry name" value="SIS"/>
    <property type="match status" value="2"/>
</dbReference>
<keyword evidence="1" id="KW-0032">Aminotransferase</keyword>
<reference evidence="4 5" key="2">
    <citation type="journal article" date="2009" name="Appl. Environ. Microbiol.">
        <title>Rhizobium sp. strain NGR234 possesses a remarkable number of secretion systems.</title>
        <authorList>
            <person name="Schmeisser C."/>
            <person name="Liesegang H."/>
            <person name="Krysciak D."/>
            <person name="Bakkou N."/>
            <person name="Le Quere A."/>
            <person name="Wollherr A."/>
            <person name="Heinemeyer I."/>
            <person name="Morgenstern B."/>
            <person name="Pommerening-Roeser A."/>
            <person name="Flores M."/>
            <person name="Palacios R."/>
            <person name="Brenner S."/>
            <person name="Gottschalk G."/>
            <person name="Schmitz R.A."/>
            <person name="Broughton W.J."/>
            <person name="Perret X."/>
            <person name="Strittmatter A.W."/>
            <person name="Streit W.R."/>
        </authorList>
    </citation>
    <scope>NUCLEOTIDE SEQUENCE [LARGE SCALE GENOMIC DNA]</scope>
    <source>
        <strain evidence="5">NBRC 101917 / NGR234</strain>
    </source>
</reference>
<sequence>MLGEIKEIPAVVERQIREGAEAYRDEGLRLRRESPRFLVSCARGSSDQAVTYFKYLVETGVGIPVASVGPSIASVYNATLDFAGGVCLTVSQSGGSPDLVSLQKRAGDGGARTVALLNVTDSPVGNGAGSVLPMLAGPEKAVAATKSFVASLVALASVAANWTEDRALIDALVSLPESLAEALECDWSAAALPIAASQSLFTIGRGPSLGIAGEAALKFKETCRLHAEAYSAAEVRHGPIALARDRFAALVFVNGDDADTSIRGAVQNLEAAGAKAFVAGAQMDGGKSLPTVAVRHALLNPICRVVSFYRFVEALAVSLGENPDAPALLRKVTKTV</sequence>
<dbReference type="EMBL" id="CP000874">
    <property type="protein sequence ID" value="ACP21588.1"/>
    <property type="molecule type" value="Genomic_DNA"/>
</dbReference>
<dbReference type="AlphaFoldDB" id="C3KN15"/>
<dbReference type="InterPro" id="IPR046348">
    <property type="entry name" value="SIS_dom_sf"/>
</dbReference>
<keyword evidence="5" id="KW-1185">Reference proteome</keyword>
<dbReference type="GO" id="GO:1901135">
    <property type="term" value="P:carbohydrate derivative metabolic process"/>
    <property type="evidence" value="ECO:0007669"/>
    <property type="project" value="InterPro"/>
</dbReference>
<keyword evidence="1" id="KW-0808">Transferase</keyword>
<dbReference type="InterPro" id="IPR035490">
    <property type="entry name" value="GlmS/FrlB_SIS"/>
</dbReference>
<accession>C3KN15</accession>
<dbReference type="SUPFAM" id="SSF53697">
    <property type="entry name" value="SIS domain"/>
    <property type="match status" value="1"/>
</dbReference>
<dbReference type="Proteomes" id="UP000001054">
    <property type="component" value="Plasmid pNGR234b"/>
</dbReference>
<keyword evidence="4" id="KW-0614">Plasmid</keyword>
<protein>
    <submittedName>
        <fullName evidence="4">Glutamine-fructose-6-phosphate transaminase</fullName>
    </submittedName>
</protein>
<feature type="domain" description="SIS" evidence="3">
    <location>
        <begin position="26"/>
        <end position="168"/>
    </location>
</feature>
<dbReference type="OrthoDB" id="9761808at2"/>
<dbReference type="InterPro" id="IPR001347">
    <property type="entry name" value="SIS_dom"/>
</dbReference>
<evidence type="ECO:0000256" key="1">
    <source>
        <dbReference type="ARBA" id="ARBA00022576"/>
    </source>
</evidence>
<evidence type="ECO:0000313" key="4">
    <source>
        <dbReference type="EMBL" id="ACP21588.1"/>
    </source>
</evidence>
<geneLocation type="plasmid" evidence="5">
    <name>sym pNGR234b</name>
</geneLocation>
<dbReference type="HOGENOM" id="CLU_012520_2_1_5"/>
<dbReference type="KEGG" id="rhi:NGR_b01210"/>
<evidence type="ECO:0000313" key="5">
    <source>
        <dbReference type="Proteomes" id="UP000001054"/>
    </source>
</evidence>
<dbReference type="PANTHER" id="PTHR10937">
    <property type="entry name" value="GLUCOSAMINE--FRUCTOSE-6-PHOSPHATE AMINOTRANSFERASE, ISOMERIZING"/>
    <property type="match status" value="1"/>
</dbReference>
<organism evidence="4 5">
    <name type="scientific">Sinorhizobium fredii (strain NBRC 101917 / NGR234)</name>
    <dbReference type="NCBI Taxonomy" id="394"/>
    <lineage>
        <taxon>Bacteria</taxon>
        <taxon>Pseudomonadati</taxon>
        <taxon>Pseudomonadota</taxon>
        <taxon>Alphaproteobacteria</taxon>
        <taxon>Hyphomicrobiales</taxon>
        <taxon>Rhizobiaceae</taxon>
        <taxon>Sinorhizobium/Ensifer group</taxon>
        <taxon>Sinorhizobium</taxon>
    </lineage>
</organism>
<dbReference type="PANTHER" id="PTHR10937:SF8">
    <property type="entry name" value="AMINOTRANSFERASE-RELATED"/>
    <property type="match status" value="1"/>
</dbReference>
<feature type="domain" description="SIS" evidence="3">
    <location>
        <begin position="190"/>
        <end position="336"/>
    </location>
</feature>
<dbReference type="Pfam" id="PF01380">
    <property type="entry name" value="SIS"/>
    <property type="match status" value="2"/>
</dbReference>
<dbReference type="InterPro" id="IPR035466">
    <property type="entry name" value="GlmS/AgaS_SIS"/>
</dbReference>